<gene>
    <name evidence="1" type="ORF">CARN6_0665</name>
</gene>
<dbReference type="AlphaFoldDB" id="E6QJB7"/>
<reference evidence="1" key="1">
    <citation type="submission" date="2009-10" db="EMBL/GenBank/DDBJ databases">
        <title>Diversity of trophic interactions inside an arsenic-rich microbial ecosystem.</title>
        <authorList>
            <person name="Bertin P.N."/>
            <person name="Heinrich-Salmeron A."/>
            <person name="Pelletier E."/>
            <person name="Goulhen-Chollet F."/>
            <person name="Arsene-Ploetze F."/>
            <person name="Gallien S."/>
            <person name="Calteau A."/>
            <person name="Vallenet D."/>
            <person name="Casiot C."/>
            <person name="Chane-Woon-Ming B."/>
            <person name="Giloteaux L."/>
            <person name="Barakat M."/>
            <person name="Bonnefoy V."/>
            <person name="Bruneel O."/>
            <person name="Chandler M."/>
            <person name="Cleiss J."/>
            <person name="Duran R."/>
            <person name="Elbaz-Poulichet F."/>
            <person name="Fonknechten N."/>
            <person name="Lauga B."/>
            <person name="Mornico D."/>
            <person name="Ortet P."/>
            <person name="Schaeffer C."/>
            <person name="Siguier P."/>
            <person name="Alexander Thil Smith A."/>
            <person name="Van Dorsselaer A."/>
            <person name="Weissenbach J."/>
            <person name="Medigue C."/>
            <person name="Le Paslier D."/>
        </authorList>
    </citation>
    <scope>NUCLEOTIDE SEQUENCE</scope>
</reference>
<comment type="caution">
    <text evidence="1">The sequence shown here is derived from an EMBL/GenBank/DDBJ whole genome shotgun (WGS) entry which is preliminary data.</text>
</comment>
<accession>E6QJB7</accession>
<sequence>MHEITLSQSEAGQVSGKQVHMRRLNRAFVAFALDAPPCSFLEDSTVESSVTAVLSIALHKPALFLKGIEYQFLEYQRIDLAQVGDASRKSFLRVFAYNFRNRDGATPSRILATAMAAFLARLNARKPCATTRYPPV</sequence>
<evidence type="ECO:0000313" key="1">
    <source>
        <dbReference type="EMBL" id="CBI07333.1"/>
    </source>
</evidence>
<proteinExistence type="predicted"/>
<name>E6QJB7_9ZZZZ</name>
<dbReference type="EMBL" id="CABQ01000087">
    <property type="protein sequence ID" value="CBI07333.1"/>
    <property type="molecule type" value="Genomic_DNA"/>
</dbReference>
<organism evidence="1">
    <name type="scientific">mine drainage metagenome</name>
    <dbReference type="NCBI Taxonomy" id="410659"/>
    <lineage>
        <taxon>unclassified sequences</taxon>
        <taxon>metagenomes</taxon>
        <taxon>ecological metagenomes</taxon>
    </lineage>
</organism>
<protein>
    <submittedName>
        <fullName evidence="1">Uncharacterized protein</fullName>
    </submittedName>
</protein>